<dbReference type="InterPro" id="IPR036942">
    <property type="entry name" value="Beta-barrel_TonB_sf"/>
</dbReference>
<dbReference type="NCBIfam" id="TIGR04056">
    <property type="entry name" value="OMP_RagA_SusC"/>
    <property type="match status" value="1"/>
</dbReference>
<dbReference type="SUPFAM" id="SSF49464">
    <property type="entry name" value="Carboxypeptidase regulatory domain-like"/>
    <property type="match status" value="1"/>
</dbReference>
<dbReference type="AlphaFoldDB" id="A0A2T0U8P5"/>
<comment type="similarity">
    <text evidence="8 9">Belongs to the TonB-dependent receptor family.</text>
</comment>
<evidence type="ECO:0000256" key="10">
    <source>
        <dbReference type="SAM" id="MobiDB-lite"/>
    </source>
</evidence>
<evidence type="ECO:0000256" key="9">
    <source>
        <dbReference type="RuleBase" id="RU003357"/>
    </source>
</evidence>
<organism evidence="14 15">
    <name type="scientific">Arcticibacter pallidicorallinus</name>
    <dbReference type="NCBI Taxonomy" id="1259464"/>
    <lineage>
        <taxon>Bacteria</taxon>
        <taxon>Pseudomonadati</taxon>
        <taxon>Bacteroidota</taxon>
        <taxon>Sphingobacteriia</taxon>
        <taxon>Sphingobacteriales</taxon>
        <taxon>Sphingobacteriaceae</taxon>
        <taxon>Arcticibacter</taxon>
    </lineage>
</organism>
<feature type="domain" description="TonB-dependent receptor-like beta-barrel" evidence="12">
    <location>
        <begin position="457"/>
        <end position="798"/>
    </location>
</feature>
<dbReference type="InterPro" id="IPR000531">
    <property type="entry name" value="Beta-barrel_TonB"/>
</dbReference>
<dbReference type="Gene3D" id="2.170.130.10">
    <property type="entry name" value="TonB-dependent receptor, plug domain"/>
    <property type="match status" value="1"/>
</dbReference>
<evidence type="ECO:0000313" key="15">
    <source>
        <dbReference type="Proteomes" id="UP000238034"/>
    </source>
</evidence>
<dbReference type="EMBL" id="PVTH01000002">
    <property type="protein sequence ID" value="PRY54300.1"/>
    <property type="molecule type" value="Genomic_DNA"/>
</dbReference>
<dbReference type="Gene3D" id="2.60.40.1120">
    <property type="entry name" value="Carboxypeptidase-like, regulatory domain"/>
    <property type="match status" value="1"/>
</dbReference>
<dbReference type="InterPro" id="IPR039426">
    <property type="entry name" value="TonB-dep_rcpt-like"/>
</dbReference>
<evidence type="ECO:0000259" key="13">
    <source>
        <dbReference type="Pfam" id="PF07715"/>
    </source>
</evidence>
<keyword evidence="11" id="KW-0732">Signal</keyword>
<dbReference type="Proteomes" id="UP000238034">
    <property type="component" value="Unassembled WGS sequence"/>
</dbReference>
<keyword evidence="3 8" id="KW-1134">Transmembrane beta strand</keyword>
<feature type="signal peptide" evidence="11">
    <location>
        <begin position="1"/>
        <end position="25"/>
    </location>
</feature>
<comment type="caution">
    <text evidence="14">The sequence shown here is derived from an EMBL/GenBank/DDBJ whole genome shotgun (WGS) entry which is preliminary data.</text>
</comment>
<evidence type="ECO:0000256" key="11">
    <source>
        <dbReference type="SAM" id="SignalP"/>
    </source>
</evidence>
<dbReference type="RefSeq" id="WP_106291389.1">
    <property type="nucleotide sequence ID" value="NZ_PVTH01000002.1"/>
</dbReference>
<dbReference type="Gene3D" id="2.40.170.20">
    <property type="entry name" value="TonB-dependent receptor, beta-barrel domain"/>
    <property type="match status" value="1"/>
</dbReference>
<keyword evidence="7 8" id="KW-0998">Cell outer membrane</keyword>
<reference evidence="14 15" key="1">
    <citation type="submission" date="2018-03" db="EMBL/GenBank/DDBJ databases">
        <title>Genomic Encyclopedia of Type Strains, Phase III (KMG-III): the genomes of soil and plant-associated and newly described type strains.</title>
        <authorList>
            <person name="Whitman W."/>
        </authorList>
    </citation>
    <scope>NUCLEOTIDE SEQUENCE [LARGE SCALE GENOMIC DNA]</scope>
    <source>
        <strain evidence="14 15">CGMCC 1.9313</strain>
    </source>
</reference>
<keyword evidence="4 8" id="KW-0812">Transmembrane</keyword>
<keyword evidence="15" id="KW-1185">Reference proteome</keyword>
<dbReference type="PROSITE" id="PS52016">
    <property type="entry name" value="TONB_DEPENDENT_REC_3"/>
    <property type="match status" value="1"/>
</dbReference>
<evidence type="ECO:0000256" key="8">
    <source>
        <dbReference type="PROSITE-ProRule" id="PRU01360"/>
    </source>
</evidence>
<proteinExistence type="inferred from homology"/>
<name>A0A2T0U8P5_9SPHI</name>
<evidence type="ECO:0000256" key="6">
    <source>
        <dbReference type="ARBA" id="ARBA00023136"/>
    </source>
</evidence>
<sequence length="1038" mass="113972">MKRIRLSKNWGGVFLLLVLPLLTFAQNVTVTGKVTDEKGETLPGASVKARSGTGSTSTDVNGAFRLSVPANETTIVVTFMGYQEKQVSIAGNKTNLNIAMVPSSQDLEEVVVIGYGTQRAEAVTGSVASIRGDAVREVPSANITQALQGRLPGVDMTQTSSRPGAGMQIRIRGTRSLNADPNSGQDAPFVVLDGIPFSGSINDIDPNSIKSVDILKDASATAIYGSRGANGVILVTTNRGQKGQDAKVSYNSFYGFKNVFSQFPMMNGPEFAALRTYATQTQKELGIGSFAPSEDELENANTNWQDLLYRTAKTMSHDVNLSKGSEKGNFSVGVGYYRDESVLPTNDFSRYSFRAAVDQEAGKYFRFGLTSNNSYTVTEGNQVGVGDALGASPLASPYDADGNLKRSTFASQDPYKVWTKESIEAVKDSWLSESKGLGSYNNMYGEVQVPWVQGLKARVNLGLNIRQTTGGNFTGRGVTSPTNPNELSSAGINNSTMTDWAIENLLTYDRKFGKHEFNAVGLYSAQENTFYRSDISVTDITAEHFQYFNLGQAQGNITINPNNQGHTVWGLQSWMGRLMYNFDNRYMLAATLRADGSSRLAPGHKWHTYPAVSAGWNIAQESFMENLTQISQLKLRVGYGVTSNQAVAPYATLGRLATRFYNFGDNGEDSYDTGYIISELPNEQLGWEFTNTWNFGLDFGLFGGRLSGTVEYYKQHTKDILLRVDLPPTTGVGNFTSNIGETENKGFELSLNGTIIDNPKGFRWEAGFNIYLNRNKLLALTSGADRNEGNWWFVGHPINVIYDYERQGLWQAEDPHLKVLEPGGNVGMIKVKYTGEYDDNGVPVRAIGAADRQIIDFDPKFQGGFNTRLSYKGFDLSMVAAFRNGGTLISTLHGGTSYLNLLNGRHNNVNVDYWTPENTDAKYPRPGGITAADNPKYMSTMSYFDASYLKIRTISLGYNLSGKWMESAGIGQARIYFTAQNPFVLFSPYYKETGMDPEANSYGNQNQAVTTQIVQRLPVVGTNVPSTRNYLLGINFTF</sequence>
<dbReference type="GO" id="GO:0009279">
    <property type="term" value="C:cell outer membrane"/>
    <property type="evidence" value="ECO:0007669"/>
    <property type="project" value="UniProtKB-SubCell"/>
</dbReference>
<evidence type="ECO:0000256" key="7">
    <source>
        <dbReference type="ARBA" id="ARBA00023237"/>
    </source>
</evidence>
<gene>
    <name evidence="14" type="ORF">B0I27_10266</name>
</gene>
<dbReference type="InterPro" id="IPR012910">
    <property type="entry name" value="Plug_dom"/>
</dbReference>
<evidence type="ECO:0000256" key="3">
    <source>
        <dbReference type="ARBA" id="ARBA00022452"/>
    </source>
</evidence>
<dbReference type="OrthoDB" id="9768177at2"/>
<feature type="domain" description="TonB-dependent receptor plug" evidence="13">
    <location>
        <begin position="121"/>
        <end position="232"/>
    </location>
</feature>
<comment type="subcellular location">
    <subcellularLocation>
        <location evidence="1 8">Cell outer membrane</location>
        <topology evidence="1 8">Multi-pass membrane protein</topology>
    </subcellularLocation>
</comment>
<dbReference type="SUPFAM" id="SSF56935">
    <property type="entry name" value="Porins"/>
    <property type="match status" value="1"/>
</dbReference>
<evidence type="ECO:0000256" key="5">
    <source>
        <dbReference type="ARBA" id="ARBA00023077"/>
    </source>
</evidence>
<dbReference type="InterPro" id="IPR008969">
    <property type="entry name" value="CarboxyPept-like_regulatory"/>
</dbReference>
<protein>
    <submittedName>
        <fullName evidence="14">TonB-linked SusC/RagA family outer membrane protein</fullName>
    </submittedName>
</protein>
<evidence type="ECO:0000256" key="2">
    <source>
        <dbReference type="ARBA" id="ARBA00022448"/>
    </source>
</evidence>
<evidence type="ECO:0000313" key="14">
    <source>
        <dbReference type="EMBL" id="PRY54300.1"/>
    </source>
</evidence>
<dbReference type="Pfam" id="PF00593">
    <property type="entry name" value="TonB_dep_Rec_b-barrel"/>
    <property type="match status" value="1"/>
</dbReference>
<evidence type="ECO:0000259" key="12">
    <source>
        <dbReference type="Pfam" id="PF00593"/>
    </source>
</evidence>
<feature type="region of interest" description="Disordered" evidence="10">
    <location>
        <begin position="37"/>
        <end position="56"/>
    </location>
</feature>
<keyword evidence="2 8" id="KW-0813">Transport</keyword>
<dbReference type="InterPro" id="IPR023996">
    <property type="entry name" value="TonB-dep_OMP_SusC/RagA"/>
</dbReference>
<dbReference type="InterPro" id="IPR037066">
    <property type="entry name" value="Plug_dom_sf"/>
</dbReference>
<dbReference type="InterPro" id="IPR023997">
    <property type="entry name" value="TonB-dep_OMP_SusC/RagA_CS"/>
</dbReference>
<keyword evidence="5 9" id="KW-0798">TonB box</keyword>
<feature type="chain" id="PRO_5015716557" evidence="11">
    <location>
        <begin position="26"/>
        <end position="1038"/>
    </location>
</feature>
<dbReference type="Pfam" id="PF13715">
    <property type="entry name" value="CarbopepD_reg_2"/>
    <property type="match status" value="1"/>
</dbReference>
<evidence type="ECO:0000256" key="4">
    <source>
        <dbReference type="ARBA" id="ARBA00022692"/>
    </source>
</evidence>
<keyword evidence="6 8" id="KW-0472">Membrane</keyword>
<dbReference type="NCBIfam" id="TIGR04057">
    <property type="entry name" value="SusC_RagA_signa"/>
    <property type="match status" value="1"/>
</dbReference>
<dbReference type="Pfam" id="PF07715">
    <property type="entry name" value="Plug"/>
    <property type="match status" value="1"/>
</dbReference>
<evidence type="ECO:0000256" key="1">
    <source>
        <dbReference type="ARBA" id="ARBA00004571"/>
    </source>
</evidence>
<accession>A0A2T0U8P5</accession>